<dbReference type="PANTHER" id="PTHR10067:SF17">
    <property type="entry name" value="PHOSPHATIDYLSERINE DECARBOXYLASE PROENZYME 2"/>
    <property type="match status" value="1"/>
</dbReference>
<evidence type="ECO:0008006" key="6">
    <source>
        <dbReference type="Google" id="ProtNLM"/>
    </source>
</evidence>
<evidence type="ECO:0000256" key="2">
    <source>
        <dbReference type="ARBA" id="ARBA00023239"/>
    </source>
</evidence>
<dbReference type="Proteomes" id="UP001642484">
    <property type="component" value="Unassembled WGS sequence"/>
</dbReference>
<keyword evidence="3" id="KW-1133">Transmembrane helix</keyword>
<gene>
    <name evidence="4" type="ORF">CCMP2556_LOCUS12338</name>
</gene>
<evidence type="ECO:0000313" key="5">
    <source>
        <dbReference type="Proteomes" id="UP001642484"/>
    </source>
</evidence>
<name>A0ABP0JNQ5_9DINO</name>
<evidence type="ECO:0000256" key="1">
    <source>
        <dbReference type="ARBA" id="ARBA00022793"/>
    </source>
</evidence>
<feature type="transmembrane region" description="Helical" evidence="3">
    <location>
        <begin position="289"/>
        <end position="307"/>
    </location>
</feature>
<evidence type="ECO:0000313" key="4">
    <source>
        <dbReference type="EMBL" id="CAK9016051.1"/>
    </source>
</evidence>
<comment type="caution">
    <text evidence="4">The sequence shown here is derived from an EMBL/GenBank/DDBJ whole genome shotgun (WGS) entry which is preliminary data.</text>
</comment>
<organism evidence="4 5">
    <name type="scientific">Durusdinium trenchii</name>
    <dbReference type="NCBI Taxonomy" id="1381693"/>
    <lineage>
        <taxon>Eukaryota</taxon>
        <taxon>Sar</taxon>
        <taxon>Alveolata</taxon>
        <taxon>Dinophyceae</taxon>
        <taxon>Suessiales</taxon>
        <taxon>Symbiodiniaceae</taxon>
        <taxon>Durusdinium</taxon>
    </lineage>
</organism>
<dbReference type="PANTHER" id="PTHR10067">
    <property type="entry name" value="PHOSPHATIDYLSERINE DECARBOXYLASE"/>
    <property type="match status" value="1"/>
</dbReference>
<dbReference type="EMBL" id="CAXAMN010005991">
    <property type="protein sequence ID" value="CAK9016051.1"/>
    <property type="molecule type" value="Genomic_DNA"/>
</dbReference>
<keyword evidence="5" id="KW-1185">Reference proteome</keyword>
<keyword evidence="1" id="KW-0210">Decarboxylase</keyword>
<keyword evidence="3" id="KW-0472">Membrane</keyword>
<dbReference type="Pfam" id="PF02666">
    <property type="entry name" value="PS_Dcarbxylase"/>
    <property type="match status" value="1"/>
</dbReference>
<proteinExistence type="predicted"/>
<sequence>MGCRGSKTDCVHIDDSKIENGSVEVEHSFRHRRKVLDRETGKVFEEVIPGPVWSILKGLYATSACGVVAAHPFRCCLRRITQHAGRKMRSPSSKKDIQKFVDVYRIDLDEVLLPLEKFVSMNDFFTRELKPLARPIHSPQDAGVFVSCADCRVIIFQTLEEATRIWIKGLKFSLAELLGDAAAKPFLQKPGCCSVAVCRLAPQDYHRFHFPCGPGEVIDQNFLAGEYYSVNPLAVNNPNIDVLTENCRSVTRLQHPSFGQVAFVAVGATLVGSVELLKEVGSTFAKGDCYGYFQYLYIAYLFLRLLFNEFNLKRKSHRWNTWCKVWGLHVFLGRFQEASAFFYILILAHATQ</sequence>
<protein>
    <recommendedName>
        <fullName evidence="6">Phosphatidylserine decarboxylase</fullName>
    </recommendedName>
</protein>
<evidence type="ECO:0000256" key="3">
    <source>
        <dbReference type="SAM" id="Phobius"/>
    </source>
</evidence>
<accession>A0ABP0JNQ5</accession>
<keyword evidence="3" id="KW-0812">Transmembrane</keyword>
<dbReference type="InterPro" id="IPR003817">
    <property type="entry name" value="PS_Dcarbxylase"/>
</dbReference>
<keyword evidence="2" id="KW-0456">Lyase</keyword>
<reference evidence="4 5" key="1">
    <citation type="submission" date="2024-02" db="EMBL/GenBank/DDBJ databases">
        <authorList>
            <person name="Chen Y."/>
            <person name="Shah S."/>
            <person name="Dougan E. K."/>
            <person name="Thang M."/>
            <person name="Chan C."/>
        </authorList>
    </citation>
    <scope>NUCLEOTIDE SEQUENCE [LARGE SCALE GENOMIC DNA]</scope>
</reference>
<feature type="transmembrane region" description="Helical" evidence="3">
    <location>
        <begin position="327"/>
        <end position="348"/>
    </location>
</feature>